<dbReference type="EMBL" id="CM017631">
    <property type="protein sequence ID" value="TYH52900.1"/>
    <property type="molecule type" value="Genomic_DNA"/>
</dbReference>
<proteinExistence type="predicted"/>
<sequence>MQNQPWFPHFYARNLLLLTSSPRTEINPLNLRVKLVFFPLDCFAIIGWFRLSH</sequence>
<evidence type="ECO:0000313" key="2">
    <source>
        <dbReference type="Proteomes" id="UP000322667"/>
    </source>
</evidence>
<organism evidence="1 2">
    <name type="scientific">Gossypium tomentosum</name>
    <name type="common">Hawaiian cotton</name>
    <name type="synonym">Gossypium sandvicense</name>
    <dbReference type="NCBI Taxonomy" id="34277"/>
    <lineage>
        <taxon>Eukaryota</taxon>
        <taxon>Viridiplantae</taxon>
        <taxon>Streptophyta</taxon>
        <taxon>Embryophyta</taxon>
        <taxon>Tracheophyta</taxon>
        <taxon>Spermatophyta</taxon>
        <taxon>Magnoliopsida</taxon>
        <taxon>eudicotyledons</taxon>
        <taxon>Gunneridae</taxon>
        <taxon>Pentapetalae</taxon>
        <taxon>rosids</taxon>
        <taxon>malvids</taxon>
        <taxon>Malvales</taxon>
        <taxon>Malvaceae</taxon>
        <taxon>Malvoideae</taxon>
        <taxon>Gossypium</taxon>
    </lineage>
</organism>
<keyword evidence="2" id="KW-1185">Reference proteome</keyword>
<evidence type="ECO:0000313" key="1">
    <source>
        <dbReference type="EMBL" id="TYH52900.1"/>
    </source>
</evidence>
<protein>
    <submittedName>
        <fullName evidence="1">Uncharacterized protein</fullName>
    </submittedName>
</protein>
<dbReference type="AlphaFoldDB" id="A0A5D2JE11"/>
<dbReference type="Proteomes" id="UP000322667">
    <property type="component" value="Chromosome D09"/>
</dbReference>
<reference evidence="1 2" key="1">
    <citation type="submission" date="2019-07" db="EMBL/GenBank/DDBJ databases">
        <title>WGS assembly of Gossypium tomentosum.</title>
        <authorList>
            <person name="Chen Z.J."/>
            <person name="Sreedasyam A."/>
            <person name="Ando A."/>
            <person name="Song Q."/>
            <person name="De L."/>
            <person name="Hulse-Kemp A."/>
            <person name="Ding M."/>
            <person name="Ye W."/>
            <person name="Kirkbride R."/>
            <person name="Jenkins J."/>
            <person name="Plott C."/>
            <person name="Lovell J."/>
            <person name="Lin Y.-M."/>
            <person name="Vaughn R."/>
            <person name="Liu B."/>
            <person name="Li W."/>
            <person name="Simpson S."/>
            <person name="Scheffler B."/>
            <person name="Saski C."/>
            <person name="Grover C."/>
            <person name="Hu G."/>
            <person name="Conover J."/>
            <person name="Carlson J."/>
            <person name="Shu S."/>
            <person name="Boston L."/>
            <person name="Williams M."/>
            <person name="Peterson D."/>
            <person name="Mcgee K."/>
            <person name="Jones D."/>
            <person name="Wendel J."/>
            <person name="Stelly D."/>
            <person name="Grimwood J."/>
            <person name="Schmutz J."/>
        </authorList>
    </citation>
    <scope>NUCLEOTIDE SEQUENCE [LARGE SCALE GENOMIC DNA]</scope>
    <source>
        <strain evidence="1">7179.01</strain>
    </source>
</reference>
<name>A0A5D2JE11_GOSTO</name>
<accession>A0A5D2JE11</accession>
<gene>
    <name evidence="1" type="ORF">ES332_D09G060600v1</name>
</gene>